<dbReference type="InterPro" id="IPR003594">
    <property type="entry name" value="HATPase_dom"/>
</dbReference>
<dbReference type="InterPro" id="IPR010559">
    <property type="entry name" value="Sig_transdc_His_kin_internal"/>
</dbReference>
<sequence length="401" mass="45680">MMDWTTYYYSVIDSTTLLIAVLGISVVLVLRDLENRWRWFCVVFFSDMVLKTSASLISRFSALYWHNIPLQTACDFLAALFSSTIIPLLTLYLLRCCSQEPHKSFLWKLILSLWGVSAAAAVGDLLQRTLLPGGTEQKRWLILVYLLFTAISLIISLIAVIRRRKQLSKLQFILILVYLLAPVSIMLLAMELMLFIDQGKRYLKQKEELANQKASLAVLQMRPHFIYNTMTSIYYLIEQDAPKAQQVTLDFTDYLRKNFTAIAKEGTIPFAEELEHMRAYLAVEQVRFEGKLFVEFDTPYTSFRLPPLTLQPIVENAVKHGVDPDLDPLTIRIQTREVKNGVEITVADTGPGFGVKDNDEPHIALANIRERLEMMCKGTLTVSEREGGGTVVSIFVSQKHD</sequence>
<proteinExistence type="predicted"/>
<dbReference type="Proteomes" id="UP000633365">
    <property type="component" value="Unassembled WGS sequence"/>
</dbReference>
<keyword evidence="5" id="KW-1185">Reference proteome</keyword>
<feature type="domain" description="Signal transduction histidine kinase internal region" evidence="3">
    <location>
        <begin position="219"/>
        <end position="292"/>
    </location>
</feature>
<protein>
    <submittedName>
        <fullName evidence="4">Histidine kinase</fullName>
    </submittedName>
</protein>
<feature type="transmembrane region" description="Helical" evidence="1">
    <location>
        <begin position="173"/>
        <end position="196"/>
    </location>
</feature>
<feature type="transmembrane region" description="Helical" evidence="1">
    <location>
        <begin position="76"/>
        <end position="93"/>
    </location>
</feature>
<feature type="transmembrane region" description="Helical" evidence="1">
    <location>
        <begin position="142"/>
        <end position="161"/>
    </location>
</feature>
<evidence type="ECO:0000259" key="2">
    <source>
        <dbReference type="Pfam" id="PF02518"/>
    </source>
</evidence>
<dbReference type="SUPFAM" id="SSF55874">
    <property type="entry name" value="ATPase domain of HSP90 chaperone/DNA topoisomerase II/histidine kinase"/>
    <property type="match status" value="1"/>
</dbReference>
<dbReference type="Pfam" id="PF02518">
    <property type="entry name" value="HATPase_c"/>
    <property type="match status" value="1"/>
</dbReference>
<gene>
    <name evidence="4" type="ORF">JKK62_07610</name>
</gene>
<dbReference type="EMBL" id="JAEQMG010000064">
    <property type="protein sequence ID" value="MBK6088518.1"/>
    <property type="molecule type" value="Genomic_DNA"/>
</dbReference>
<evidence type="ECO:0000259" key="3">
    <source>
        <dbReference type="Pfam" id="PF06580"/>
    </source>
</evidence>
<reference evidence="4" key="1">
    <citation type="submission" date="2021-01" db="EMBL/GenBank/DDBJ databases">
        <title>Genome public.</title>
        <authorList>
            <person name="Liu C."/>
            <person name="Sun Q."/>
        </authorList>
    </citation>
    <scope>NUCLEOTIDE SEQUENCE</scope>
    <source>
        <strain evidence="4">M6</strain>
    </source>
</reference>
<dbReference type="Pfam" id="PF06580">
    <property type="entry name" value="His_kinase"/>
    <property type="match status" value="1"/>
</dbReference>
<dbReference type="PANTHER" id="PTHR34220:SF7">
    <property type="entry name" value="SENSOR HISTIDINE KINASE YPDA"/>
    <property type="match status" value="1"/>
</dbReference>
<keyword evidence="1" id="KW-0472">Membrane</keyword>
<evidence type="ECO:0000313" key="5">
    <source>
        <dbReference type="Proteomes" id="UP000633365"/>
    </source>
</evidence>
<keyword evidence="4" id="KW-0808">Transferase</keyword>
<keyword evidence="4" id="KW-0418">Kinase</keyword>
<organism evidence="4 5">
    <name type="scientific">Ruminococcus difficilis</name>
    <dbReference type="NCBI Taxonomy" id="2763069"/>
    <lineage>
        <taxon>Bacteria</taxon>
        <taxon>Bacillati</taxon>
        <taxon>Bacillota</taxon>
        <taxon>Clostridia</taxon>
        <taxon>Eubacteriales</taxon>
        <taxon>Oscillospiraceae</taxon>
        <taxon>Ruminococcus</taxon>
    </lineage>
</organism>
<keyword evidence="1" id="KW-0812">Transmembrane</keyword>
<evidence type="ECO:0000313" key="4">
    <source>
        <dbReference type="EMBL" id="MBK6088518.1"/>
    </source>
</evidence>
<accession>A0A934U0Z9</accession>
<dbReference type="PANTHER" id="PTHR34220">
    <property type="entry name" value="SENSOR HISTIDINE KINASE YPDA"/>
    <property type="match status" value="1"/>
</dbReference>
<dbReference type="AlphaFoldDB" id="A0A934U0Z9"/>
<feature type="domain" description="Histidine kinase/HSP90-like ATPase" evidence="2">
    <location>
        <begin position="310"/>
        <end position="397"/>
    </location>
</feature>
<dbReference type="GO" id="GO:0016020">
    <property type="term" value="C:membrane"/>
    <property type="evidence" value="ECO:0007669"/>
    <property type="project" value="InterPro"/>
</dbReference>
<dbReference type="RefSeq" id="WP_201427414.1">
    <property type="nucleotide sequence ID" value="NZ_JAEQMG010000064.1"/>
</dbReference>
<feature type="transmembrane region" description="Helical" evidence="1">
    <location>
        <begin position="105"/>
        <end position="122"/>
    </location>
</feature>
<dbReference type="Gene3D" id="3.30.565.10">
    <property type="entry name" value="Histidine kinase-like ATPase, C-terminal domain"/>
    <property type="match status" value="1"/>
</dbReference>
<dbReference type="InterPro" id="IPR036890">
    <property type="entry name" value="HATPase_C_sf"/>
</dbReference>
<dbReference type="GO" id="GO:0000155">
    <property type="term" value="F:phosphorelay sensor kinase activity"/>
    <property type="evidence" value="ECO:0007669"/>
    <property type="project" value="InterPro"/>
</dbReference>
<comment type="caution">
    <text evidence="4">The sequence shown here is derived from an EMBL/GenBank/DDBJ whole genome shotgun (WGS) entry which is preliminary data.</text>
</comment>
<dbReference type="InterPro" id="IPR050640">
    <property type="entry name" value="Bact_2-comp_sensor_kinase"/>
</dbReference>
<feature type="transmembrane region" description="Helical" evidence="1">
    <location>
        <begin position="6"/>
        <end position="30"/>
    </location>
</feature>
<name>A0A934U0Z9_9FIRM</name>
<keyword evidence="1" id="KW-1133">Transmembrane helix</keyword>
<evidence type="ECO:0000256" key="1">
    <source>
        <dbReference type="SAM" id="Phobius"/>
    </source>
</evidence>